<dbReference type="CDD" id="cd08421">
    <property type="entry name" value="PBP2_LTTR_like_1"/>
    <property type="match status" value="1"/>
</dbReference>
<feature type="domain" description="HTH lysR-type" evidence="5">
    <location>
        <begin position="1"/>
        <end position="60"/>
    </location>
</feature>
<dbReference type="Pfam" id="PF00126">
    <property type="entry name" value="HTH_1"/>
    <property type="match status" value="1"/>
</dbReference>
<dbReference type="Gene3D" id="3.40.190.290">
    <property type="match status" value="1"/>
</dbReference>
<evidence type="ECO:0000256" key="4">
    <source>
        <dbReference type="ARBA" id="ARBA00023163"/>
    </source>
</evidence>
<proteinExistence type="inferred from homology"/>
<sequence>MRHDLVTLRIFVTVAECGNLTRAAAREHLAVSAISKRIAELEALVGTPLLQRYHRGVGLTPAGQALLQHARQMLQLIDRMDLELGEFVAGAKGHVHVHAVASALIQHLPDEIESFLTRYPGVRISLEERTGKAVVLAVADGSAEVGVVADPTPVYGLSSVPYRSDRLAIGVPTGHPLARRKSIRFAQALDYAFVGPHGDSSLAVLMAEAAAACGKPLEQRVQASSFEAMCRLVETRLGITMLPEGVLAPYAAQGRIRIVGLKEPWAQRQMHLVVRDPRQLSHIARTLIEHLQRSAAPA</sequence>
<reference evidence="6 7" key="1">
    <citation type="submission" date="2024-02" db="EMBL/GenBank/DDBJ databases">
        <title>Genome sequence of Aquincola sp. MAHUQ-54.</title>
        <authorList>
            <person name="Huq M.A."/>
        </authorList>
    </citation>
    <scope>NUCLEOTIDE SEQUENCE [LARGE SCALE GENOMIC DNA]</scope>
    <source>
        <strain evidence="6 7">MAHUQ-54</strain>
    </source>
</reference>
<keyword evidence="7" id="KW-1185">Reference proteome</keyword>
<evidence type="ECO:0000313" key="7">
    <source>
        <dbReference type="Proteomes" id="UP001336250"/>
    </source>
</evidence>
<dbReference type="PANTHER" id="PTHR30419">
    <property type="entry name" value="HTH-TYPE TRANSCRIPTIONAL REGULATOR YBHD"/>
    <property type="match status" value="1"/>
</dbReference>
<keyword evidence="4" id="KW-0804">Transcription</keyword>
<accession>A0AAW9QLH9</accession>
<protein>
    <submittedName>
        <fullName evidence="6">LysR substrate-binding domain-containing protein</fullName>
    </submittedName>
</protein>
<dbReference type="InterPro" id="IPR036390">
    <property type="entry name" value="WH_DNA-bd_sf"/>
</dbReference>
<dbReference type="Gene3D" id="1.10.10.10">
    <property type="entry name" value="Winged helix-like DNA-binding domain superfamily/Winged helix DNA-binding domain"/>
    <property type="match status" value="1"/>
</dbReference>
<dbReference type="InterPro" id="IPR000847">
    <property type="entry name" value="LysR_HTH_N"/>
</dbReference>
<dbReference type="InterPro" id="IPR005119">
    <property type="entry name" value="LysR_subst-bd"/>
</dbReference>
<evidence type="ECO:0000256" key="2">
    <source>
        <dbReference type="ARBA" id="ARBA00023015"/>
    </source>
</evidence>
<gene>
    <name evidence="6" type="ORF">V4F39_24005</name>
</gene>
<evidence type="ECO:0000256" key="1">
    <source>
        <dbReference type="ARBA" id="ARBA00009437"/>
    </source>
</evidence>
<dbReference type="Pfam" id="PF03466">
    <property type="entry name" value="LysR_substrate"/>
    <property type="match status" value="1"/>
</dbReference>
<keyword evidence="2" id="KW-0805">Transcription regulation</keyword>
<dbReference type="GO" id="GO:0003677">
    <property type="term" value="F:DNA binding"/>
    <property type="evidence" value="ECO:0007669"/>
    <property type="project" value="UniProtKB-KW"/>
</dbReference>
<name>A0AAW9QLH9_9BURK</name>
<evidence type="ECO:0000313" key="6">
    <source>
        <dbReference type="EMBL" id="MEF7616998.1"/>
    </source>
</evidence>
<dbReference type="Proteomes" id="UP001336250">
    <property type="component" value="Unassembled WGS sequence"/>
</dbReference>
<dbReference type="SUPFAM" id="SSF53850">
    <property type="entry name" value="Periplasmic binding protein-like II"/>
    <property type="match status" value="1"/>
</dbReference>
<comment type="similarity">
    <text evidence="1">Belongs to the LysR transcriptional regulatory family.</text>
</comment>
<dbReference type="InterPro" id="IPR036388">
    <property type="entry name" value="WH-like_DNA-bd_sf"/>
</dbReference>
<dbReference type="SUPFAM" id="SSF46785">
    <property type="entry name" value="Winged helix' DNA-binding domain"/>
    <property type="match status" value="1"/>
</dbReference>
<organism evidence="6 7">
    <name type="scientific">Aquincola agrisoli</name>
    <dbReference type="NCBI Taxonomy" id="3119538"/>
    <lineage>
        <taxon>Bacteria</taxon>
        <taxon>Pseudomonadati</taxon>
        <taxon>Pseudomonadota</taxon>
        <taxon>Betaproteobacteria</taxon>
        <taxon>Burkholderiales</taxon>
        <taxon>Sphaerotilaceae</taxon>
        <taxon>Aquincola</taxon>
    </lineage>
</organism>
<keyword evidence="3" id="KW-0238">DNA-binding</keyword>
<dbReference type="FunFam" id="1.10.10.10:FF:000001">
    <property type="entry name" value="LysR family transcriptional regulator"/>
    <property type="match status" value="1"/>
</dbReference>
<dbReference type="PANTHER" id="PTHR30419:SF2">
    <property type="entry name" value="LYSR FAMILY TRANSCRIPTIONAL REGULATOR"/>
    <property type="match status" value="1"/>
</dbReference>
<dbReference type="GO" id="GO:0003700">
    <property type="term" value="F:DNA-binding transcription factor activity"/>
    <property type="evidence" value="ECO:0007669"/>
    <property type="project" value="InterPro"/>
</dbReference>
<comment type="caution">
    <text evidence="6">The sequence shown here is derived from an EMBL/GenBank/DDBJ whole genome shotgun (WGS) entry which is preliminary data.</text>
</comment>
<dbReference type="EMBL" id="JAZIBG010000052">
    <property type="protein sequence ID" value="MEF7616998.1"/>
    <property type="molecule type" value="Genomic_DNA"/>
</dbReference>
<evidence type="ECO:0000259" key="5">
    <source>
        <dbReference type="PROSITE" id="PS50931"/>
    </source>
</evidence>
<dbReference type="RefSeq" id="WP_332292641.1">
    <property type="nucleotide sequence ID" value="NZ_JAZIBG010000052.1"/>
</dbReference>
<evidence type="ECO:0000256" key="3">
    <source>
        <dbReference type="ARBA" id="ARBA00023125"/>
    </source>
</evidence>
<dbReference type="InterPro" id="IPR050950">
    <property type="entry name" value="HTH-type_LysR_regulators"/>
</dbReference>
<dbReference type="GO" id="GO:0005829">
    <property type="term" value="C:cytosol"/>
    <property type="evidence" value="ECO:0007669"/>
    <property type="project" value="TreeGrafter"/>
</dbReference>
<dbReference type="PROSITE" id="PS50931">
    <property type="entry name" value="HTH_LYSR"/>
    <property type="match status" value="1"/>
</dbReference>
<dbReference type="AlphaFoldDB" id="A0AAW9QLH9"/>